<keyword evidence="4" id="KW-1185">Reference proteome</keyword>
<dbReference type="InterPro" id="IPR032135">
    <property type="entry name" value="DUF4817"/>
</dbReference>
<evidence type="ECO:0000313" key="4">
    <source>
        <dbReference type="Proteomes" id="UP001148838"/>
    </source>
</evidence>
<gene>
    <name evidence="3" type="ORF">ANN_09276</name>
</gene>
<feature type="region of interest" description="Disordered" evidence="1">
    <location>
        <begin position="254"/>
        <end position="304"/>
    </location>
</feature>
<name>A0ABQ8TNE9_PERAM</name>
<comment type="caution">
    <text evidence="3">The sequence shown here is derived from an EMBL/GenBank/DDBJ whole genome shotgun (WGS) entry which is preliminary data.</text>
</comment>
<protein>
    <recommendedName>
        <fullName evidence="2">DUF4817 domain-containing protein</fullName>
    </recommendedName>
</protein>
<reference evidence="3 4" key="1">
    <citation type="journal article" date="2022" name="Allergy">
        <title>Genome assembly and annotation of Periplaneta americana reveal a comprehensive cockroach allergen profile.</title>
        <authorList>
            <person name="Wang L."/>
            <person name="Xiong Q."/>
            <person name="Saelim N."/>
            <person name="Wang L."/>
            <person name="Nong W."/>
            <person name="Wan A.T."/>
            <person name="Shi M."/>
            <person name="Liu X."/>
            <person name="Cao Q."/>
            <person name="Hui J.H.L."/>
            <person name="Sookrung N."/>
            <person name="Leung T.F."/>
            <person name="Tungtrongchitr A."/>
            <person name="Tsui S.K.W."/>
        </authorList>
    </citation>
    <scope>NUCLEOTIDE SEQUENCE [LARGE SCALE GENOMIC DNA]</scope>
    <source>
        <strain evidence="3">PWHHKU_190912</strain>
    </source>
</reference>
<proteinExistence type="predicted"/>
<evidence type="ECO:0000259" key="2">
    <source>
        <dbReference type="Pfam" id="PF16087"/>
    </source>
</evidence>
<dbReference type="InterPro" id="IPR013083">
    <property type="entry name" value="Znf_RING/FYVE/PHD"/>
</dbReference>
<dbReference type="EMBL" id="JAJSOF020000005">
    <property type="protein sequence ID" value="KAJ4447272.1"/>
    <property type="molecule type" value="Genomic_DNA"/>
</dbReference>
<feature type="domain" description="DUF4817" evidence="2">
    <location>
        <begin position="8"/>
        <end position="41"/>
    </location>
</feature>
<dbReference type="Gene3D" id="3.30.40.10">
    <property type="entry name" value="Zinc/RING finger domain, C3HC4 (zinc finger)"/>
    <property type="match status" value="1"/>
</dbReference>
<evidence type="ECO:0000256" key="1">
    <source>
        <dbReference type="SAM" id="MobiDB-lite"/>
    </source>
</evidence>
<dbReference type="Proteomes" id="UP001148838">
    <property type="component" value="Unassembled WGS sequence"/>
</dbReference>
<organism evidence="3 4">
    <name type="scientific">Periplaneta americana</name>
    <name type="common">American cockroach</name>
    <name type="synonym">Blatta americana</name>
    <dbReference type="NCBI Taxonomy" id="6978"/>
    <lineage>
        <taxon>Eukaryota</taxon>
        <taxon>Metazoa</taxon>
        <taxon>Ecdysozoa</taxon>
        <taxon>Arthropoda</taxon>
        <taxon>Hexapoda</taxon>
        <taxon>Insecta</taxon>
        <taxon>Pterygota</taxon>
        <taxon>Neoptera</taxon>
        <taxon>Polyneoptera</taxon>
        <taxon>Dictyoptera</taxon>
        <taxon>Blattodea</taxon>
        <taxon>Blattoidea</taxon>
        <taxon>Blattidae</taxon>
        <taxon>Blattinae</taxon>
        <taxon>Periplaneta</taxon>
    </lineage>
</organism>
<sequence>MIKMTTTNQQRAQCVIWYDKFESVKRVQRIFRREYDRVVHPIISHLPVVSHLGIIMKKISTSIAICVTRAPGTTFTADLTVPLCWKREFVDIEVRSLSHVQRHKSPNTNADPDDESQEEDNYLRQLCTACNDELISDVEDEDEDLKNIECNNCSNWFHFKCTELNALPYDIAVVNCPKTGLSLTSDTYKESLMRQLGGDNGVVWPVPLPLNSIHRRLATYYTSHTPDVYKQCFSFDTYRQQKLDVKFALKKTLPHPPKRTQIPSAQEHLGLPNSSSTDTSFEELSPVPLLALPSGGKRVGKLQD</sequence>
<dbReference type="InterPro" id="IPR011011">
    <property type="entry name" value="Znf_FYVE_PHD"/>
</dbReference>
<dbReference type="SUPFAM" id="SSF57903">
    <property type="entry name" value="FYVE/PHD zinc finger"/>
    <property type="match status" value="1"/>
</dbReference>
<evidence type="ECO:0000313" key="3">
    <source>
        <dbReference type="EMBL" id="KAJ4447272.1"/>
    </source>
</evidence>
<accession>A0ABQ8TNE9</accession>
<dbReference type="Pfam" id="PF16087">
    <property type="entry name" value="DUF4817"/>
    <property type="match status" value="1"/>
</dbReference>